<sequence>MRKEDKYFGKKLPLTKRENKILENYKAVYVEIAFDARLPTFEKDKFELVDIAKTATEIIYDHPIPTKQEKERVGTKRFVKLKFLDKNFDVERIWVEITERDGKLFKGMLRNESLSNDALQSEKEFWFHSNHIFQIRNK</sequence>
<keyword evidence="2" id="KW-1185">Reference proteome</keyword>
<evidence type="ECO:0000313" key="2">
    <source>
        <dbReference type="Proteomes" id="UP000324376"/>
    </source>
</evidence>
<proteinExistence type="predicted"/>
<dbReference type="Proteomes" id="UP000324376">
    <property type="component" value="Unassembled WGS sequence"/>
</dbReference>
<comment type="caution">
    <text evidence="1">The sequence shown here is derived from an EMBL/GenBank/DDBJ whole genome shotgun (WGS) entry which is preliminary data.</text>
</comment>
<gene>
    <name evidence="1" type="ORF">BD809_104216</name>
</gene>
<evidence type="ECO:0008006" key="3">
    <source>
        <dbReference type="Google" id="ProtNLM"/>
    </source>
</evidence>
<dbReference type="AlphaFoldDB" id="A0A5S5C7N2"/>
<reference evidence="1 2" key="1">
    <citation type="submission" date="2019-07" db="EMBL/GenBank/DDBJ databases">
        <title>Genomic Encyclopedia of Archaeal and Bacterial Type Strains, Phase II (KMG-II): from individual species to whole genera.</title>
        <authorList>
            <person name="Goeker M."/>
        </authorList>
    </citation>
    <scope>NUCLEOTIDE SEQUENCE [LARGE SCALE GENOMIC DNA]</scope>
    <source>
        <strain evidence="1 2">DSM 17527</strain>
    </source>
</reference>
<accession>A0A5S5C7N2</accession>
<dbReference type="EMBL" id="VNHU01000004">
    <property type="protein sequence ID" value="TYP74396.1"/>
    <property type="molecule type" value="Genomic_DNA"/>
</dbReference>
<name>A0A5S5C7N2_9FLAO</name>
<organism evidence="1 2">
    <name type="scientific">Aquimarina intermedia</name>
    <dbReference type="NCBI Taxonomy" id="350814"/>
    <lineage>
        <taxon>Bacteria</taxon>
        <taxon>Pseudomonadati</taxon>
        <taxon>Bacteroidota</taxon>
        <taxon>Flavobacteriia</taxon>
        <taxon>Flavobacteriales</taxon>
        <taxon>Flavobacteriaceae</taxon>
        <taxon>Aquimarina</taxon>
    </lineage>
</organism>
<evidence type="ECO:0000313" key="1">
    <source>
        <dbReference type="EMBL" id="TYP74396.1"/>
    </source>
</evidence>
<protein>
    <recommendedName>
        <fullName evidence="3">DUF2314 domain-containing protein</fullName>
    </recommendedName>
</protein>